<comment type="caution">
    <text evidence="2">The sequence shown here is derived from an EMBL/GenBank/DDBJ whole genome shotgun (WGS) entry which is preliminary data.</text>
</comment>
<sequence>MDEQVSKKDIGMDFLQELKEWNKKEKEGRPPNESELAYCKEIQGHEKKLTVTRQMLRRARKKLKRATPNSEASIRAAKEVERYNEAMKLGNEVIVMTGPCPVLNCTIHPVTKKKDAITEVEATSCTDMDTESIDDENEPDTSLPVEENAEESEFQMVFPRKAEHSEETSLPIETENKYLLLAEKKFIRHQ</sequence>
<reference evidence="2 3" key="1">
    <citation type="journal article" date="2019" name="Sci. Rep.">
        <title>Orb-weaving spider Araneus ventricosus genome elucidates the spidroin gene catalogue.</title>
        <authorList>
            <person name="Kono N."/>
            <person name="Nakamura H."/>
            <person name="Ohtoshi R."/>
            <person name="Moran D.A.P."/>
            <person name="Shinohara A."/>
            <person name="Yoshida Y."/>
            <person name="Fujiwara M."/>
            <person name="Mori M."/>
            <person name="Tomita M."/>
            <person name="Arakawa K."/>
        </authorList>
    </citation>
    <scope>NUCLEOTIDE SEQUENCE [LARGE SCALE GENOMIC DNA]</scope>
</reference>
<dbReference type="AlphaFoldDB" id="A0A4Y2EW75"/>
<name>A0A4Y2EW75_ARAVE</name>
<dbReference type="Proteomes" id="UP000499080">
    <property type="component" value="Unassembled WGS sequence"/>
</dbReference>
<gene>
    <name evidence="2" type="ORF">AVEN_136717_1</name>
</gene>
<keyword evidence="3" id="KW-1185">Reference proteome</keyword>
<evidence type="ECO:0000256" key="1">
    <source>
        <dbReference type="SAM" id="MobiDB-lite"/>
    </source>
</evidence>
<evidence type="ECO:0000313" key="3">
    <source>
        <dbReference type="Proteomes" id="UP000499080"/>
    </source>
</evidence>
<evidence type="ECO:0000313" key="2">
    <source>
        <dbReference type="EMBL" id="GBM32165.1"/>
    </source>
</evidence>
<accession>A0A4Y2EW75</accession>
<feature type="region of interest" description="Disordered" evidence="1">
    <location>
        <begin position="126"/>
        <end position="151"/>
    </location>
</feature>
<organism evidence="2 3">
    <name type="scientific">Araneus ventricosus</name>
    <name type="common">Orbweaver spider</name>
    <name type="synonym">Epeira ventricosa</name>
    <dbReference type="NCBI Taxonomy" id="182803"/>
    <lineage>
        <taxon>Eukaryota</taxon>
        <taxon>Metazoa</taxon>
        <taxon>Ecdysozoa</taxon>
        <taxon>Arthropoda</taxon>
        <taxon>Chelicerata</taxon>
        <taxon>Arachnida</taxon>
        <taxon>Araneae</taxon>
        <taxon>Araneomorphae</taxon>
        <taxon>Entelegynae</taxon>
        <taxon>Araneoidea</taxon>
        <taxon>Araneidae</taxon>
        <taxon>Araneus</taxon>
    </lineage>
</organism>
<protein>
    <submittedName>
        <fullName evidence="2">Uncharacterized protein</fullName>
    </submittedName>
</protein>
<proteinExistence type="predicted"/>
<feature type="compositionally biased region" description="Acidic residues" evidence="1">
    <location>
        <begin position="128"/>
        <end position="139"/>
    </location>
</feature>
<dbReference type="EMBL" id="BGPR01000700">
    <property type="protein sequence ID" value="GBM32165.1"/>
    <property type="molecule type" value="Genomic_DNA"/>
</dbReference>